<proteinExistence type="inferred from homology"/>
<reference evidence="6 7" key="1">
    <citation type="submission" date="2021-05" db="EMBL/GenBank/DDBJ databases">
        <title>Genome Assembly of Synthetic Allotetraploid Brassica napus Reveals Homoeologous Exchanges between Subgenomes.</title>
        <authorList>
            <person name="Davis J.T."/>
        </authorList>
    </citation>
    <scope>NUCLEOTIDE SEQUENCE [LARGE SCALE GENOMIC DNA]</scope>
    <source>
        <strain evidence="7">cv. Da-Ae</strain>
        <tissue evidence="6">Seedling</tissue>
    </source>
</reference>
<keyword evidence="4" id="KW-0052">Apoplast</keyword>
<sequence>MDNTVSIKQETPQPLPLGIYEIPGEPAVVINGVPDEPKTESIIAKDEPKSSSAASIGCGEWLEGREVRKFFLGQYYSGTVTKFDKGTGWYMVEYEDGDSEELDWYELEEVLLPMDTKNSNTNGSGLLCRVNMVKHDEKRTVKAPYQAHKPKKLTHLHFYFHDIVSGDKPTTAIVAVVIDDPLTVGPEITSEEVGRAQGMYASADQKNLGLFVAFNLVFTKGEFAGSTASLYGRNPVMSKVREMPIIAGTGAFRFYTGQNLYVQYYEWKCCGRVQCLYLALRWKTRLNTKRVE</sequence>
<evidence type="ECO:0000256" key="1">
    <source>
        <dbReference type="ARBA" id="ARBA00010746"/>
    </source>
</evidence>
<organism evidence="6 7">
    <name type="scientific">Brassica napus</name>
    <name type="common">Rape</name>
    <dbReference type="NCBI Taxonomy" id="3708"/>
    <lineage>
        <taxon>Eukaryota</taxon>
        <taxon>Viridiplantae</taxon>
        <taxon>Streptophyta</taxon>
        <taxon>Embryophyta</taxon>
        <taxon>Tracheophyta</taxon>
        <taxon>Spermatophyta</taxon>
        <taxon>Magnoliopsida</taxon>
        <taxon>eudicotyledons</taxon>
        <taxon>Gunneridae</taxon>
        <taxon>Pentapetalae</taxon>
        <taxon>rosids</taxon>
        <taxon>malvids</taxon>
        <taxon>Brassicales</taxon>
        <taxon>Brassicaceae</taxon>
        <taxon>Brassiceae</taxon>
        <taxon>Brassica</taxon>
    </lineage>
</organism>
<comment type="function">
    <text evidence="4">Dirigent proteins impart stereoselectivity on the phenoxy radical-coupling reaction, yielding optically active lignans from two molecules of coniferyl alcohol in the biosynthesis of lignans, flavonolignans, and alkaloids and thus plays a central role in plant secondary metabolism.</text>
</comment>
<comment type="subunit">
    <text evidence="2 4">Homodimer.</text>
</comment>
<accession>A0ABQ7ZWK5</accession>
<evidence type="ECO:0000256" key="4">
    <source>
        <dbReference type="RuleBase" id="RU363099"/>
    </source>
</evidence>
<dbReference type="Gene3D" id="2.30.30.140">
    <property type="match status" value="1"/>
</dbReference>
<feature type="domain" description="PTM/DIR17-like Tudor" evidence="5">
    <location>
        <begin position="64"/>
        <end position="111"/>
    </location>
</feature>
<evidence type="ECO:0000256" key="2">
    <source>
        <dbReference type="ARBA" id="ARBA00011738"/>
    </source>
</evidence>
<dbReference type="InterPro" id="IPR004265">
    <property type="entry name" value="Dirigent"/>
</dbReference>
<evidence type="ECO:0000259" key="5">
    <source>
        <dbReference type="Pfam" id="PF21743"/>
    </source>
</evidence>
<dbReference type="Gene3D" id="2.40.480.10">
    <property type="entry name" value="Allene oxide cyclase-like"/>
    <property type="match status" value="1"/>
</dbReference>
<evidence type="ECO:0000313" key="6">
    <source>
        <dbReference type="EMBL" id="KAH0884644.1"/>
    </source>
</evidence>
<dbReference type="PANTHER" id="PTHR21495">
    <property type="entry name" value="NUCLEOPORIN-RELATED"/>
    <property type="match status" value="1"/>
</dbReference>
<keyword evidence="3 4" id="KW-0964">Secreted</keyword>
<dbReference type="Proteomes" id="UP000824890">
    <property type="component" value="Unassembled WGS sequence"/>
</dbReference>
<protein>
    <recommendedName>
        <fullName evidence="4">Dirigent protein</fullName>
    </recommendedName>
</protein>
<evidence type="ECO:0000256" key="3">
    <source>
        <dbReference type="ARBA" id="ARBA00022525"/>
    </source>
</evidence>
<keyword evidence="7" id="KW-1185">Reference proteome</keyword>
<comment type="caution">
    <text evidence="6">The sequence shown here is derived from an EMBL/GenBank/DDBJ whole genome shotgun (WGS) entry which is preliminary data.</text>
</comment>
<dbReference type="Pfam" id="PF21743">
    <property type="entry name" value="PTM_DIR17_Tudor"/>
    <property type="match status" value="1"/>
</dbReference>
<dbReference type="Pfam" id="PF03018">
    <property type="entry name" value="Dirigent"/>
    <property type="match status" value="1"/>
</dbReference>
<evidence type="ECO:0000313" key="7">
    <source>
        <dbReference type="Proteomes" id="UP000824890"/>
    </source>
</evidence>
<name>A0ABQ7ZWK5_BRANA</name>
<dbReference type="EMBL" id="JAGKQM010000014">
    <property type="protein sequence ID" value="KAH0884644.1"/>
    <property type="molecule type" value="Genomic_DNA"/>
</dbReference>
<dbReference type="CDD" id="cd20401">
    <property type="entry name" value="Tudor_AtPTM-like"/>
    <property type="match status" value="1"/>
</dbReference>
<dbReference type="InterPro" id="IPR047365">
    <property type="entry name" value="Tudor_AtPTM-like"/>
</dbReference>
<gene>
    <name evidence="6" type="ORF">HID58_060740</name>
</gene>
<comment type="similarity">
    <text evidence="1 4">Belongs to the plant dirigent protein family.</text>
</comment>
<dbReference type="InterPro" id="IPR044859">
    <property type="entry name" value="Allene_oxi_cyc_Dirigent"/>
</dbReference>
<comment type="subcellular location">
    <subcellularLocation>
        <location evidence="4">Secreted</location>
        <location evidence="4">Extracellular space</location>
        <location evidence="4">Apoplast</location>
    </subcellularLocation>
</comment>